<keyword evidence="2" id="KW-1185">Reference proteome</keyword>
<organism evidence="1 2">
    <name type="scientific">Methylobacterium iners</name>
    <dbReference type="NCBI Taxonomy" id="418707"/>
    <lineage>
        <taxon>Bacteria</taxon>
        <taxon>Pseudomonadati</taxon>
        <taxon>Pseudomonadota</taxon>
        <taxon>Alphaproteobacteria</taxon>
        <taxon>Hyphomicrobiales</taxon>
        <taxon>Methylobacteriaceae</taxon>
        <taxon>Methylobacterium</taxon>
    </lineage>
</organism>
<evidence type="ECO:0000313" key="1">
    <source>
        <dbReference type="EMBL" id="GJD94538.1"/>
    </source>
</evidence>
<reference evidence="1" key="2">
    <citation type="submission" date="2021-08" db="EMBL/GenBank/DDBJ databases">
        <authorList>
            <person name="Tani A."/>
            <person name="Ola A."/>
            <person name="Ogura Y."/>
            <person name="Katsura K."/>
            <person name="Hayashi T."/>
        </authorList>
    </citation>
    <scope>NUCLEOTIDE SEQUENCE</scope>
    <source>
        <strain evidence="1">DSM 19015</strain>
    </source>
</reference>
<protein>
    <submittedName>
        <fullName evidence="1">Uncharacterized protein</fullName>
    </submittedName>
</protein>
<evidence type="ECO:0000313" key="2">
    <source>
        <dbReference type="Proteomes" id="UP001055125"/>
    </source>
</evidence>
<accession>A0ABQ4RUP5</accession>
<reference evidence="1" key="1">
    <citation type="journal article" date="2021" name="Front. Microbiol.">
        <title>Comprehensive Comparative Genomics and Phenotyping of Methylobacterium Species.</title>
        <authorList>
            <person name="Alessa O."/>
            <person name="Ogura Y."/>
            <person name="Fujitani Y."/>
            <person name="Takami H."/>
            <person name="Hayashi T."/>
            <person name="Sahin N."/>
            <person name="Tani A."/>
        </authorList>
    </citation>
    <scope>NUCLEOTIDE SEQUENCE</scope>
    <source>
        <strain evidence="1">DSM 19015</strain>
    </source>
</reference>
<proteinExistence type="predicted"/>
<gene>
    <name evidence="1" type="ORF">OCOJLMKI_1741</name>
</gene>
<comment type="caution">
    <text evidence="1">The sequence shown here is derived from an EMBL/GenBank/DDBJ whole genome shotgun (WGS) entry which is preliminary data.</text>
</comment>
<sequence length="87" mass="8850">MEPDPTVSHLVSTGTISNADVEAAVTAYLAAPDPGIVPLSAGYEVDITAAIAAHAFAKKFLNSGRTGKAAVRAAVRSATLAAQAMRR</sequence>
<dbReference type="EMBL" id="BPQP01000025">
    <property type="protein sequence ID" value="GJD94538.1"/>
    <property type="molecule type" value="Genomic_DNA"/>
</dbReference>
<dbReference type="Proteomes" id="UP001055125">
    <property type="component" value="Unassembled WGS sequence"/>
</dbReference>
<name>A0ABQ4RUP5_9HYPH</name>